<evidence type="ECO:0000256" key="1">
    <source>
        <dbReference type="ARBA" id="ARBA00004245"/>
    </source>
</evidence>
<dbReference type="GO" id="GO:0008569">
    <property type="term" value="F:minus-end-directed microtubule motor activity"/>
    <property type="evidence" value="ECO:0007669"/>
    <property type="project" value="InterPro"/>
</dbReference>
<comment type="similarity">
    <text evidence="2">Belongs to the dynein heavy chain family.</text>
</comment>
<dbReference type="Pfam" id="PF12777">
    <property type="entry name" value="MT"/>
    <property type="match status" value="1"/>
</dbReference>
<evidence type="ECO:0000256" key="16">
    <source>
        <dbReference type="SAM" id="MobiDB-lite"/>
    </source>
</evidence>
<keyword evidence="9" id="KW-0067">ATP-binding</keyword>
<dbReference type="FunFam" id="3.40.50.300:FF:001013">
    <property type="entry name" value="Dynein heavy chain, cytoplasmic"/>
    <property type="match status" value="1"/>
</dbReference>
<dbReference type="FunFam" id="3.40.50.300:FF:000071">
    <property type="entry name" value="Cytoplasmic dynein heavy chain 1"/>
    <property type="match status" value="1"/>
</dbReference>
<dbReference type="PhylomeDB" id="A0A060T9B0"/>
<dbReference type="InterPro" id="IPR024743">
    <property type="entry name" value="Dynein_HC_stalk"/>
</dbReference>
<evidence type="ECO:0000313" key="18">
    <source>
        <dbReference type="EMBL" id="CDP35761.1"/>
    </source>
</evidence>
<feature type="domain" description="AAA+ ATPase" evidence="17">
    <location>
        <begin position="2730"/>
        <end position="2896"/>
    </location>
</feature>
<dbReference type="InterPro" id="IPR027417">
    <property type="entry name" value="P-loop_NTPase"/>
</dbReference>
<keyword evidence="8" id="KW-0547">Nucleotide-binding</keyword>
<dbReference type="Gene3D" id="1.10.287.2620">
    <property type="match status" value="1"/>
</dbReference>
<feature type="domain" description="AAA+ ATPase" evidence="17">
    <location>
        <begin position="2388"/>
        <end position="2538"/>
    </location>
</feature>
<dbReference type="Pfam" id="PF03028">
    <property type="entry name" value="Dynein_heavy"/>
    <property type="match status" value="1"/>
</dbReference>
<evidence type="ECO:0000256" key="3">
    <source>
        <dbReference type="ARBA" id="ARBA00011655"/>
    </source>
</evidence>
<feature type="region of interest" description="Disordered" evidence="16">
    <location>
        <begin position="2914"/>
        <end position="2935"/>
    </location>
</feature>
<dbReference type="Gene3D" id="1.10.472.130">
    <property type="match status" value="1"/>
</dbReference>
<dbReference type="InterPro" id="IPR026983">
    <property type="entry name" value="DHC"/>
</dbReference>
<dbReference type="InterPro" id="IPR035706">
    <property type="entry name" value="AAA_9"/>
</dbReference>
<dbReference type="Pfam" id="PF22597">
    <property type="entry name" value="DYN_lid"/>
    <property type="match status" value="1"/>
</dbReference>
<dbReference type="GO" id="GO:0007097">
    <property type="term" value="P:nuclear migration"/>
    <property type="evidence" value="ECO:0007669"/>
    <property type="project" value="UniProtKB-ARBA"/>
</dbReference>
<dbReference type="Pfam" id="PF12780">
    <property type="entry name" value="AAA_8"/>
    <property type="match status" value="1"/>
</dbReference>
<dbReference type="InterPro" id="IPR054354">
    <property type="entry name" value="DYNC2H1-like_lid"/>
</dbReference>
<keyword evidence="12" id="KW-0505">Motor protein</keyword>
<dbReference type="InterPro" id="IPR035699">
    <property type="entry name" value="AAA_6"/>
</dbReference>
<evidence type="ECO:0000256" key="12">
    <source>
        <dbReference type="ARBA" id="ARBA00023175"/>
    </source>
</evidence>
<feature type="coiled-coil region" evidence="15">
    <location>
        <begin position="3227"/>
        <end position="3254"/>
    </location>
</feature>
<keyword evidence="5" id="KW-0963">Cytoplasm</keyword>
<dbReference type="InterPro" id="IPR043157">
    <property type="entry name" value="Dynein_AAA1S"/>
</dbReference>
<dbReference type="InterPro" id="IPR024317">
    <property type="entry name" value="Dynein_heavy_chain_D4_dom"/>
</dbReference>
<dbReference type="Pfam" id="PF18198">
    <property type="entry name" value="AAA_lid_11"/>
    <property type="match status" value="1"/>
</dbReference>
<dbReference type="FunFam" id="1.20.140.100:FF:000002">
    <property type="entry name" value="Cytoplasmic dynein heavy chain 1"/>
    <property type="match status" value="1"/>
</dbReference>
<dbReference type="GO" id="GO:0030286">
    <property type="term" value="C:dynein complex"/>
    <property type="evidence" value="ECO:0007669"/>
    <property type="project" value="UniProtKB-KW"/>
</dbReference>
<dbReference type="Pfam" id="PF17852">
    <property type="entry name" value="Dynein_AAA_lid"/>
    <property type="match status" value="1"/>
</dbReference>
<dbReference type="Gene3D" id="1.20.58.1120">
    <property type="match status" value="1"/>
</dbReference>
<dbReference type="GO" id="GO:0005874">
    <property type="term" value="C:microtubule"/>
    <property type="evidence" value="ECO:0007669"/>
    <property type="project" value="UniProtKB-KW"/>
</dbReference>
<evidence type="ECO:0000256" key="8">
    <source>
        <dbReference type="ARBA" id="ARBA00022741"/>
    </source>
</evidence>
<dbReference type="Pfam" id="PF12781">
    <property type="entry name" value="AAA_9"/>
    <property type="match status" value="1"/>
</dbReference>
<evidence type="ECO:0000259" key="17">
    <source>
        <dbReference type="SMART" id="SM00382"/>
    </source>
</evidence>
<feature type="coiled-coil region" evidence="15">
    <location>
        <begin position="3004"/>
        <end position="3038"/>
    </location>
</feature>
<dbReference type="FunFam" id="3.40.50.300:FF:000122">
    <property type="entry name" value="Cytoplasmic dynein 1 heavy chain"/>
    <property type="match status" value="1"/>
</dbReference>
<dbReference type="InterPro" id="IPR013602">
    <property type="entry name" value="Dynein_heavy_linker"/>
</dbReference>
<dbReference type="GO" id="GO:0072384">
    <property type="term" value="P:organelle transport along microtubule"/>
    <property type="evidence" value="ECO:0007669"/>
    <property type="project" value="UniProtKB-ARBA"/>
</dbReference>
<evidence type="ECO:0000256" key="7">
    <source>
        <dbReference type="ARBA" id="ARBA00022737"/>
    </source>
</evidence>
<dbReference type="InterPro" id="IPR041466">
    <property type="entry name" value="Dynein_AAA5_ext"/>
</dbReference>
<dbReference type="GO" id="GO:0005524">
    <property type="term" value="F:ATP binding"/>
    <property type="evidence" value="ECO:0007669"/>
    <property type="project" value="UniProtKB-KW"/>
</dbReference>
<comment type="subcellular location">
    <subcellularLocation>
        <location evidence="1">Cytoplasm</location>
        <location evidence="1">Cytoskeleton</location>
    </subcellularLocation>
</comment>
<reference evidence="18" key="1">
    <citation type="submission" date="2014-02" db="EMBL/GenBank/DDBJ databases">
        <authorList>
            <person name="Genoscope - CEA"/>
        </authorList>
    </citation>
    <scope>NUCLEOTIDE SEQUENCE</scope>
    <source>
        <strain evidence="18">LS3</strain>
    </source>
</reference>
<evidence type="ECO:0000256" key="9">
    <source>
        <dbReference type="ARBA" id="ARBA00022840"/>
    </source>
</evidence>
<keyword evidence="10" id="KW-0243">Dynein</keyword>
<gene>
    <name evidence="18" type="ORF">GNLVRS02_ARAD1C42834g</name>
</gene>
<dbReference type="FunFam" id="1.10.287.2620:FF:000001">
    <property type="entry name" value="Cytoplasmic dynein heavy chain 1"/>
    <property type="match status" value="1"/>
</dbReference>
<dbReference type="Gene3D" id="1.10.8.1220">
    <property type="match status" value="1"/>
</dbReference>
<dbReference type="PROSITE" id="PS00675">
    <property type="entry name" value="SIGMA54_INTERACT_1"/>
    <property type="match status" value="1"/>
</dbReference>
<dbReference type="Gene3D" id="6.10.140.1060">
    <property type="match status" value="1"/>
</dbReference>
<dbReference type="GO" id="GO:0016787">
    <property type="term" value="F:hydrolase activity"/>
    <property type="evidence" value="ECO:0007669"/>
    <property type="project" value="UniProtKB-KW"/>
</dbReference>
<feature type="domain" description="AAA+ ATPase" evidence="17">
    <location>
        <begin position="1729"/>
        <end position="1867"/>
    </location>
</feature>
<dbReference type="Gene3D" id="3.20.180.20">
    <property type="entry name" value="Dynein heavy chain, N-terminal domain 2"/>
    <property type="match status" value="1"/>
</dbReference>
<dbReference type="EMBL" id="HG937693">
    <property type="protein sequence ID" value="CDP35761.1"/>
    <property type="molecule type" value="Genomic_DNA"/>
</dbReference>
<accession>A0A060T9B0</accession>
<dbReference type="Gene3D" id="1.10.8.710">
    <property type="match status" value="1"/>
</dbReference>
<dbReference type="SMART" id="SM00382">
    <property type="entry name" value="AAA"/>
    <property type="match status" value="4"/>
</dbReference>
<dbReference type="GO" id="GO:0045505">
    <property type="term" value="F:dynein intermediate chain binding"/>
    <property type="evidence" value="ECO:0007669"/>
    <property type="project" value="InterPro"/>
</dbReference>
<evidence type="ECO:0000256" key="4">
    <source>
        <dbReference type="ARBA" id="ARBA00022197"/>
    </source>
</evidence>
<dbReference type="FunFam" id="3.20.180.20:FF:000002">
    <property type="entry name" value="Cytoplasmic dynein heavy chain 1"/>
    <property type="match status" value="1"/>
</dbReference>
<dbReference type="InterPro" id="IPR041658">
    <property type="entry name" value="AAA_lid_11"/>
</dbReference>
<dbReference type="SUPFAM" id="SSF52540">
    <property type="entry name" value="P-loop containing nucleoside triphosphate hydrolases"/>
    <property type="match status" value="4"/>
</dbReference>
<dbReference type="Gene3D" id="1.20.920.30">
    <property type="match status" value="1"/>
</dbReference>
<evidence type="ECO:0000256" key="13">
    <source>
        <dbReference type="ARBA" id="ARBA00023212"/>
    </source>
</evidence>
<dbReference type="InterPro" id="IPR003593">
    <property type="entry name" value="AAA+_ATPase"/>
</dbReference>
<comment type="subunit">
    <text evidence="3">Consists of at least two heavy chains and a number of intermediate and light chains.</text>
</comment>
<protein>
    <recommendedName>
        <fullName evidence="4">Dynein heavy chain, cytoplasmic</fullName>
    </recommendedName>
    <alternativeName>
        <fullName evidence="14">Dynein heavy chain, cytosolic</fullName>
    </alternativeName>
</protein>
<keyword evidence="13" id="KW-0206">Cytoskeleton</keyword>
<keyword evidence="7" id="KW-0677">Repeat</keyword>
<feature type="domain" description="AAA+ ATPase" evidence="17">
    <location>
        <begin position="2022"/>
        <end position="2295"/>
    </location>
</feature>
<name>A0A060T9B0_BLAAD</name>
<dbReference type="InterPro" id="IPR013594">
    <property type="entry name" value="Dynein_heavy_tail"/>
</dbReference>
<dbReference type="Gene3D" id="1.20.140.100">
    <property type="entry name" value="Dynein heavy chain, N-terminal domain 2"/>
    <property type="match status" value="1"/>
</dbReference>
<dbReference type="Pfam" id="PF08385">
    <property type="entry name" value="DHC_N1"/>
    <property type="match status" value="1"/>
</dbReference>
<keyword evidence="18" id="KW-0378">Hydrolase</keyword>
<reference evidence="18" key="2">
    <citation type="submission" date="2014-06" db="EMBL/GenBank/DDBJ databases">
        <title>The complete genome of Blastobotrys (Arxula) adeninivorans LS3 - a yeast of biotechnological interest.</title>
        <authorList>
            <person name="Kunze G."/>
            <person name="Gaillardin C."/>
            <person name="Czernicka M."/>
            <person name="Durrens P."/>
            <person name="Martin T."/>
            <person name="Boer E."/>
            <person name="Gabaldon T."/>
            <person name="Cruz J."/>
            <person name="Talla E."/>
            <person name="Marck C."/>
            <person name="Goffeau A."/>
            <person name="Barbe V."/>
            <person name="Baret P."/>
            <person name="Baronian K."/>
            <person name="Beier S."/>
            <person name="Bleykasten C."/>
            <person name="Bode R."/>
            <person name="Casaregola S."/>
            <person name="Despons L."/>
            <person name="Fairhead C."/>
            <person name="Giersberg M."/>
            <person name="Gierski P."/>
            <person name="Hahnel U."/>
            <person name="Hartmann A."/>
            <person name="Jankowska D."/>
            <person name="Jubin C."/>
            <person name="Jung P."/>
            <person name="Lafontaine I."/>
            <person name="Leh-Louis V."/>
            <person name="Lemaire M."/>
            <person name="Marcet-Houben M."/>
            <person name="Mascher M."/>
            <person name="Morel G."/>
            <person name="Richard G.-F."/>
            <person name="Riechen J."/>
            <person name="Sacerdot C."/>
            <person name="Sarkar A."/>
            <person name="Savel G."/>
            <person name="Schacherer J."/>
            <person name="Sherman D."/>
            <person name="Straub M.-L."/>
            <person name="Stein N."/>
            <person name="Thierry A."/>
            <person name="Trautwein-Schult A."/>
            <person name="Westhof E."/>
            <person name="Worch S."/>
            <person name="Dujon B."/>
            <person name="Souciet J.-L."/>
            <person name="Wincker P."/>
            <person name="Scholz U."/>
            <person name="Neuveglise N."/>
        </authorList>
    </citation>
    <scope>NUCLEOTIDE SEQUENCE</scope>
    <source>
        <strain evidence="18">LS3</strain>
    </source>
</reference>
<dbReference type="FunFam" id="1.10.8.720:FF:000003">
    <property type="entry name" value="Cytoplasmic dynein heavy chain 2"/>
    <property type="match status" value="1"/>
</dbReference>
<dbReference type="PANTHER" id="PTHR46532">
    <property type="entry name" value="MALE FERTILITY FACTOR KL5"/>
    <property type="match status" value="1"/>
</dbReference>
<dbReference type="InterPro" id="IPR042222">
    <property type="entry name" value="Dynein_2_N"/>
</dbReference>
<keyword evidence="11 15" id="KW-0175">Coiled coil</keyword>
<dbReference type="PANTHER" id="PTHR46532:SF4">
    <property type="entry name" value="AAA+ ATPASE DOMAIN-CONTAINING PROTEIN"/>
    <property type="match status" value="1"/>
</dbReference>
<dbReference type="InterPro" id="IPR025662">
    <property type="entry name" value="Sigma_54_int_dom_ATP-bd_1"/>
</dbReference>
<organism evidence="18">
    <name type="scientific">Blastobotrys adeninivorans</name>
    <name type="common">Yeast</name>
    <name type="synonym">Arxula adeninivorans</name>
    <dbReference type="NCBI Taxonomy" id="409370"/>
    <lineage>
        <taxon>Eukaryota</taxon>
        <taxon>Fungi</taxon>
        <taxon>Dikarya</taxon>
        <taxon>Ascomycota</taxon>
        <taxon>Saccharomycotina</taxon>
        <taxon>Dipodascomycetes</taxon>
        <taxon>Dipodascales</taxon>
        <taxon>Trichomonascaceae</taxon>
        <taxon>Blastobotrys</taxon>
    </lineage>
</organism>
<dbReference type="Gene3D" id="3.40.50.300">
    <property type="entry name" value="P-loop containing nucleotide triphosphate hydrolases"/>
    <property type="match status" value="5"/>
</dbReference>
<keyword evidence="6" id="KW-0493">Microtubule</keyword>
<dbReference type="InterPro" id="IPR042228">
    <property type="entry name" value="Dynein_linker_3"/>
</dbReference>
<proteinExistence type="inferred from homology"/>
<evidence type="ECO:0000256" key="14">
    <source>
        <dbReference type="ARBA" id="ARBA00033439"/>
    </source>
</evidence>
<dbReference type="CDD" id="cd00009">
    <property type="entry name" value="AAA"/>
    <property type="match status" value="2"/>
</dbReference>
<evidence type="ECO:0000256" key="6">
    <source>
        <dbReference type="ARBA" id="ARBA00022701"/>
    </source>
</evidence>
<dbReference type="FunFam" id="1.20.920.20:FF:000002">
    <property type="entry name" value="Cytoplasmic dynein 1 heavy chain"/>
    <property type="match status" value="1"/>
</dbReference>
<dbReference type="Pfam" id="PF08393">
    <property type="entry name" value="DHC_N2"/>
    <property type="match status" value="1"/>
</dbReference>
<dbReference type="Pfam" id="PF12775">
    <property type="entry name" value="AAA_7"/>
    <property type="match status" value="1"/>
</dbReference>
<dbReference type="InterPro" id="IPR042219">
    <property type="entry name" value="AAA_lid_11_sf"/>
</dbReference>
<evidence type="ECO:0000256" key="15">
    <source>
        <dbReference type="SAM" id="Coils"/>
    </source>
</evidence>
<dbReference type="Gene3D" id="1.10.8.720">
    <property type="entry name" value="Region D6 of dynein motor"/>
    <property type="match status" value="1"/>
</dbReference>
<evidence type="ECO:0000256" key="11">
    <source>
        <dbReference type="ARBA" id="ARBA00023054"/>
    </source>
</evidence>
<dbReference type="InterPro" id="IPR004273">
    <property type="entry name" value="Dynein_heavy_D6_P-loop"/>
</dbReference>
<dbReference type="Pfam" id="PF12774">
    <property type="entry name" value="AAA_6"/>
    <property type="match status" value="1"/>
</dbReference>
<evidence type="ECO:0000256" key="10">
    <source>
        <dbReference type="ARBA" id="ARBA00023017"/>
    </source>
</evidence>
<dbReference type="GO" id="GO:0051959">
    <property type="term" value="F:dynein light intermediate chain binding"/>
    <property type="evidence" value="ECO:0007669"/>
    <property type="project" value="InterPro"/>
</dbReference>
<dbReference type="Gene3D" id="1.20.920.20">
    <property type="match status" value="1"/>
</dbReference>
<evidence type="ECO:0000256" key="2">
    <source>
        <dbReference type="ARBA" id="ARBA00008887"/>
    </source>
</evidence>
<evidence type="ECO:0000256" key="5">
    <source>
        <dbReference type="ARBA" id="ARBA00022490"/>
    </source>
</evidence>
<sequence>MMHFAVAPYFDAFCKGEAQSSTSGPSSQDESNTGLSSTRKKISELEMSLLHLRQNIDIPDLVLTFHPVIEKCINEAGSSTVSVDAIPEEYLSDITFLNSLQSNVNRWIRSVQGITRITRDPPMGSATQEINFWLSMEVALKKIEEQLQSPGVTLTLDVLRQAKRFHATVSFLSDTGIKEAIEKVARFNQLMRDFPINELISATTLSGVQNAIVVIFGHLNKKLRVVSYPVSRALSLVGAISADLDRSLRALLGHKKIMNLPFSTLNEVLQETSDVFTTWDDCTKEFTNIARDVTRKRSEKFIPIRFAMHHTKLKERLEYIQSFRSRHEDLCRTLRKVLGEGPASSIMPTEFDGMRPLEEITAAYDALKEVDALATSDHGTLLWNNAERVYEERTLRVEQAIISMLRDRLATAKNSNEMFRVFSKFNALFIRPSIRGAIQEYQTRLIDNVKNDIDTLHERFRKEYANSEDHEMFKLRDIPSVSGTIIWIKQIENQLDNHIKRVENVLGHGWQNYAEGKHLYSASISFRKKLDTRHIYENWVSSVAKKKLAINGTLFRITKSRSAPTVYDIFVNFDAEVVTLFKEVRNLANLNFQVPHAITNVSRDAKRVYPFAVSLTDSLQSFKQARFKIKDHPELAGLLSGSENAVYNLLAKGIEIDWESYAHVYDVDAIPGAHASDNRYVKFVRDLNASISTFVDKANNLLAVYSTIEDCLNSLEQCNFSNQEFNSSITRIQESVDSINVDGYSNVTAFVSRLNGQIKSRLVERCQQLITLWLESFSEDDSGKKLSIPLYPSVHELSLKNQLITLNPPLERACIHWLSNLQQNINMIAALPRVNEHRFKVIPGRENIRAATKFSLASFSDITLELHQEIIKCHKKISGTMNEVDQYLQKWYQFQSLWDLDEQKLYDELGSDMERWLQLMNEIRKERSTFDTSEASRSFGVIKIDFQLVQSRINSKYDIWQHNIIQKFSQLLAVQMKETCSELENTRRDLEKQRFDISSTQSLVSLVYAVQSCKSNLDSWKRNVMLYRSGQTTLSRYRFQFPSNWLFIDQLENEWAALREILDRKGRLIEDQSDVISARVVSEMDRVAERTSTLEARWNEEKPVSGSLNPQQALKTLQEFESEAYNISTLSKLLYQACDALDLEYTIQDGLQVLMEEVHDFNSVWSALSTVWSSLDDLRETPWTSVVPRKLRQTLDGYLQKTKEMPTRIRQYSAFEHAQTVLKNLLRTQNLISELKSETIRERHWKRLFDSLLPRRRVFLSSITLGDVWDLNLSANLKTVEDVIAVAQGEFNLENFLHQVRDTWSSYTLELVNYRNLCRVIKNWDDLFQKCGDHLNSLQAMQSSPYYKVFEEESRSWQDKLNRMNTLFDTWVDVQRQWVYLEGVFSNNSDIQNILPVEASRFQNINSELFVIMRKVSKSPLVLDVLNISGIQSSIDRLADLLTKVQKALGEYFEKERQKFARFYFLGDDDLLEIIGNSSDITRVEKHLSKMFAGVSSLEYDPETALISAIRSKEGEEVRLSECISLAKLPRVVEWLTALENQIKTSLSELLKEALSVLQERVAEEFSQKKFLLWIQKYPGQICLLAAQVFWTFEVESVLSGESNKTLESLKERHIQFLEALAGFVLQDLSVIDRKKCESLITELIHERDILITLVSKGINSTESFAWRSQLTYHYDSTKSPSERLTVRQAQATFSYGFEYLGLPDKLVATPLIDRCFLSLTQALDLRLGGSPFGPAGTGKTETVKALGHALGKYVLVFCCDESFDFQSIGRILSGICQSGTWGCFDEFNRLEERILSAVSSQIERIEVGLKSFEKTTDVEVDLIGRRVPLNSETGIFITMNPDYAGRNMLPENLTKLFRSVSMAVPDKEAIAEVVLNSQGFVNASQLAGNIVPYFDSLQKEMSQQIHYDFGLRALKNVLTICGRLKRMRIGIKEDASNLDSVSWETEIALQSLRETLAPKLLPEDHVIMLKLEDVHFPGVMYNPVSVSGIIDTARKLAEEDGFLPTDQWLEKVAQLYRFQEIHHGIMLVGESGSGKSTVYRYLLKAIEKTEKVETCFSLLDAKVMSKEALYGSLDLTTREWTDGHFTAIIRKISENLRGEMLKHHWIVFDGDVDPEWVENLNSVLDDNKVLTLPNGERITLPPNVRLLFEVENLKYATPATVSRCGMIWFGDSIVSPEMQFRKHLSKLRETKFEDADADLGVFHSGSDKDNVNVAEEAYKLLLSLFSQDNGLAVDSVVKEAMKLKHVMAFEPARSIESLFGLVKSACLRLQVCINSTVDFPPTSDQRRMYLTKKLLTSLIWAFAGDSNYDGRKVFSTYLASLPCFVEHTPPGELLDFDVTLPEGEWVAWVNKVPRIDVETHAITQTDVIIPTVDTTRHEDLIYGLLENHSPVILCGPPGCGKTMTLFGALRKSRNASVIGLNFSKATTPELLIKSIEQYCTYTKTMNGLQLSPTQIGRWLVVFCDEINLPALDNYGTQKVISLMRQMIEHQGFWNEKRGQWVTLSNIQFVGACNPPEDVGRNALNPRFLRHTTVVLVDYPEEVSLGQIYGTYYSAILKCVPSLKGYAEEITKASVDVYLQSQRRFTPEVRSHYVYSPRELTRWCRGIYEALYPLESLSIEGLVRLWAHEALRLFHDRLVDEEEKTWTHSLIRRVTEKHFSHIDIHSALKGPILYSSWLTKEYLPCDQEELKRYINARVKTFCEEELETSLVLYDDLVDHVLRIDRVLRQPQGHLILIGVSGSGKTTLTRFVAWMNGLKTFQLRTSRGYGQQEFDTDLRALLKRTGCNGEKVCFILDESNILETSFLERMNTLLANGEVPGLFEGDDYNTLLTACREGALQQGLHLDGEEELYRWFTNQIVRNLHVVFTMNPPEGGLSSQATASPALFNRCVLNWMGDWSEHACRQVAEGLSSNLNLDTPGWDQDDNESEPTPPTDFKSEVISCMAKVHEVAKQTEDYGYGMSNIISPTPGDFLDFLAQFSELFKEKKASLEDQQRHYNSGLDKLKETVIKVRQLRSSLAEKKEQLAEKDKRAKDMLRQMVSDQNEAERKRETSIEIQHALEIQEKEIASRKSVVLNDLARAEPAVLEAQQSVSNIKKQHLTELRSMLNPPEPVKLTLESVCSLLGQRFTTWKDIQIFIRRDDFIANIVNFDNEVQMTSALRARMERDYLSLPSFNFETVNRASKACGPLVQWVIAQVDYSSILERVGPLRDEVVQLEEKTTQTRAQAQAISEMIEELEQSIESYKNDYADLISETQSIRHEMTSVEAKVNRSVQLIDSLSAERKRWSASVKEFRTKNNNLAGNCLLSAAFLAYSGRLNQHCRRTLTNMWKLLLEEHQIPFSKEETAEYLVSGKRRLEWIDSGLPSDDLSVENAVVCDRFNRYPFIIDPTNQSLEFFKQIHKSRKLTVTSFLDSAFTKHLESALRFGNPILIQDAEYLDPVISQVLNKEYRKTGGRTLISLGRQDIDFSNDFKLYLLTNDPSVQVSPHVASRTTVVNFTVTRSSLENQTLNVILQHERPDVEEKRRELLKLQGEYRVHLHELEVNLLEALSDSEGSILSNDVVIEKLEKIKVEAAEVTAKVRETETVMQSVEEVMNDYQLLSAHCGKLFSVMEELPLLNKYYQFSLDLFLKIFSDVLTHKGGKEAKSVQDRVSGLTKNLYLEAFKRLGPSLLKTDKITFSLLLCGLYSEAIYPETLVKMLTMCSNLEVDPDKSGWLESVQEHFKGVIPFSDTNEAEVAHILNDPSPDLSALKLYEGERSATECQFYDLAIITSVRPDMVATLVNNLCVNMFGQSLLFGEVDDIDTVVRERADNRTPIALCITPGNDPTSKIRQMIERIGANCEIIAMGSPESSRLADKALQTASQRGTWLLLQNIHLSDESLETIEKRIKSLRSHGNFRFLFTTKVGARIPTTLLRMSRIYMVESPTGIRSNMQGSYGALQTEAVTKAPAERARLYYVMSWIHSIIIERLRYVPLGWTKWYDFNDADFDGAITVIDKWMTIAAKGRTNLSPEAIPWDAIAGLVGQTVYGGKLTSEEDQKVLGALIDRSFSPKAFDSGYKLADAPDFPSVPDEGSPQDFSQWIQSLPAKEPLQWLGLKSDADEVLSRWEGRQVVREMIKTYSSTLEKLA</sequence>